<sequence>MTFRSVQGCVYFTWALPRAPTLTPSRIGRLPASAPCRAIAAHLLAKPARCFGGSSSHINSILVHINHVAHTSCTPSFGQTHPSLASSRLLHGLALHSAMVSTHPFCSALLPACYTSPQFPISPLHYSIDDEIPYIHNVHYSKALSMP</sequence>
<dbReference type="Proteomes" id="UP001152607">
    <property type="component" value="Unassembled WGS sequence"/>
</dbReference>
<organism evidence="1 2">
    <name type="scientific">Periconia digitata</name>
    <dbReference type="NCBI Taxonomy" id="1303443"/>
    <lineage>
        <taxon>Eukaryota</taxon>
        <taxon>Fungi</taxon>
        <taxon>Dikarya</taxon>
        <taxon>Ascomycota</taxon>
        <taxon>Pezizomycotina</taxon>
        <taxon>Dothideomycetes</taxon>
        <taxon>Pleosporomycetidae</taxon>
        <taxon>Pleosporales</taxon>
        <taxon>Massarineae</taxon>
        <taxon>Periconiaceae</taxon>
        <taxon>Periconia</taxon>
    </lineage>
</organism>
<keyword evidence="2" id="KW-1185">Reference proteome</keyword>
<evidence type="ECO:0000313" key="1">
    <source>
        <dbReference type="EMBL" id="CAI6307181.1"/>
    </source>
</evidence>
<proteinExistence type="predicted"/>
<evidence type="ECO:0000313" key="2">
    <source>
        <dbReference type="Proteomes" id="UP001152607"/>
    </source>
</evidence>
<name>A0A9W4XRG3_9PLEO</name>
<gene>
    <name evidence="1" type="ORF">PDIGIT_LOCUS3069</name>
</gene>
<dbReference type="EMBL" id="CAOQHR010000002">
    <property type="protein sequence ID" value="CAI6307181.1"/>
    <property type="molecule type" value="Genomic_DNA"/>
</dbReference>
<comment type="caution">
    <text evidence="1">The sequence shown here is derived from an EMBL/GenBank/DDBJ whole genome shotgun (WGS) entry which is preliminary data.</text>
</comment>
<dbReference type="AlphaFoldDB" id="A0A9W4XRG3"/>
<reference evidence="1" key="1">
    <citation type="submission" date="2023-01" db="EMBL/GenBank/DDBJ databases">
        <authorList>
            <person name="Van Ghelder C."/>
            <person name="Rancurel C."/>
        </authorList>
    </citation>
    <scope>NUCLEOTIDE SEQUENCE</scope>
    <source>
        <strain evidence="1">CNCM I-4278</strain>
    </source>
</reference>
<protein>
    <submittedName>
        <fullName evidence="1">Uncharacterized protein</fullName>
    </submittedName>
</protein>
<accession>A0A9W4XRG3</accession>